<evidence type="ECO:0000256" key="7">
    <source>
        <dbReference type="HAMAP-Rule" id="MF_00503"/>
    </source>
</evidence>
<dbReference type="EMBL" id="CP008796">
    <property type="protein sequence ID" value="AIH04741.1"/>
    <property type="molecule type" value="Genomic_DNA"/>
</dbReference>
<proteinExistence type="inferred from homology"/>
<comment type="function">
    <text evidence="7">Binds to the 23S rRNA.</text>
</comment>
<dbReference type="RefSeq" id="WP_038062651.1">
    <property type="nucleotide sequence ID" value="NZ_CP008796.1"/>
</dbReference>
<dbReference type="Pfam" id="PF01281">
    <property type="entry name" value="Ribosomal_L9_N"/>
    <property type="match status" value="1"/>
</dbReference>
<dbReference type="OrthoDB" id="9788336at2"/>
<evidence type="ECO:0000313" key="11">
    <source>
        <dbReference type="Proteomes" id="UP000028481"/>
    </source>
</evidence>
<keyword evidence="11" id="KW-1185">Reference proteome</keyword>
<feature type="coiled-coil region" evidence="8">
    <location>
        <begin position="44"/>
        <end position="78"/>
    </location>
</feature>
<dbReference type="GO" id="GO:0005840">
    <property type="term" value="C:ribosome"/>
    <property type="evidence" value="ECO:0007669"/>
    <property type="project" value="UniProtKB-KW"/>
</dbReference>
<dbReference type="Gene3D" id="3.10.430.100">
    <property type="entry name" value="Ribosomal protein L9, C-terminal domain"/>
    <property type="match status" value="1"/>
</dbReference>
<dbReference type="InterPro" id="IPR020594">
    <property type="entry name" value="Ribosomal_bL9_bac/chp"/>
</dbReference>
<dbReference type="Pfam" id="PF03948">
    <property type="entry name" value="Ribosomal_L9_C"/>
    <property type="match status" value="1"/>
</dbReference>
<dbReference type="InterPro" id="IPR020070">
    <property type="entry name" value="Ribosomal_bL9_N"/>
</dbReference>
<dbReference type="InterPro" id="IPR020069">
    <property type="entry name" value="Ribosomal_bL9_C"/>
</dbReference>
<dbReference type="PaxDb" id="289377-HL41_08855"/>
<dbReference type="eggNOG" id="COG0359">
    <property type="taxonomic scope" value="Bacteria"/>
</dbReference>
<dbReference type="InterPro" id="IPR036791">
    <property type="entry name" value="Ribosomal_bL9_C_sf"/>
</dbReference>
<reference evidence="10 11" key="1">
    <citation type="journal article" date="2015" name="Genome Announc.">
        <title>Genome Sequence of a Sulfate-Reducing Thermophilic Bacterium, Thermodesulfobacterium commune DSM 2178T (Phylum Thermodesulfobacteria).</title>
        <authorList>
            <person name="Bhatnagar S."/>
            <person name="Badger J.H."/>
            <person name="Madupu R."/>
            <person name="Khouri H.M."/>
            <person name="O'Connor E.M."/>
            <person name="Robb F.T."/>
            <person name="Ward N.L."/>
            <person name="Eisen J.A."/>
        </authorList>
    </citation>
    <scope>NUCLEOTIDE SEQUENCE [LARGE SCALE GENOMIC DNA]</scope>
    <source>
        <strain evidence="10 11">DSM 2178</strain>
    </source>
</reference>
<evidence type="ECO:0000259" key="9">
    <source>
        <dbReference type="PROSITE" id="PS00651"/>
    </source>
</evidence>
<dbReference type="InterPro" id="IPR009027">
    <property type="entry name" value="Ribosomal_bL9/RNase_H1_N"/>
</dbReference>
<dbReference type="GO" id="GO:0019843">
    <property type="term" value="F:rRNA binding"/>
    <property type="evidence" value="ECO:0007669"/>
    <property type="project" value="UniProtKB-UniRule"/>
</dbReference>
<dbReference type="PROSITE" id="PS00651">
    <property type="entry name" value="RIBOSOMAL_L9"/>
    <property type="match status" value="1"/>
</dbReference>
<keyword evidence="8" id="KW-0175">Coiled coil</keyword>
<evidence type="ECO:0000256" key="4">
    <source>
        <dbReference type="ARBA" id="ARBA00022980"/>
    </source>
</evidence>
<dbReference type="AlphaFoldDB" id="A0A075WV11"/>
<dbReference type="PANTHER" id="PTHR21368">
    <property type="entry name" value="50S RIBOSOMAL PROTEIN L9"/>
    <property type="match status" value="1"/>
</dbReference>
<keyword evidence="3 7" id="KW-0694">RNA-binding</keyword>
<dbReference type="GO" id="GO:0003735">
    <property type="term" value="F:structural constituent of ribosome"/>
    <property type="evidence" value="ECO:0007669"/>
    <property type="project" value="InterPro"/>
</dbReference>
<dbReference type="SUPFAM" id="SSF55653">
    <property type="entry name" value="Ribosomal protein L9 C-domain"/>
    <property type="match status" value="1"/>
</dbReference>
<feature type="domain" description="Ribosomal protein L9" evidence="9">
    <location>
        <begin position="13"/>
        <end position="40"/>
    </location>
</feature>
<sequence>MEVILRTDVPKLGKAGDIVRVKDGYARNYLIPKGFAIPANQKNIKALEKERQIILAKAERERKKLMSLAEKLEGLELVIYRRKIEEDRIFGSVTVADIVSALKEKGFEVDKKFIELDQPIKKLGVYEIPVKFSPDRVVTIKLEVIEEK</sequence>
<organism evidence="10 11">
    <name type="scientific">Thermodesulfobacterium commune DSM 2178</name>
    <dbReference type="NCBI Taxonomy" id="289377"/>
    <lineage>
        <taxon>Bacteria</taxon>
        <taxon>Pseudomonadati</taxon>
        <taxon>Thermodesulfobacteriota</taxon>
        <taxon>Thermodesulfobacteria</taxon>
        <taxon>Thermodesulfobacteriales</taxon>
        <taxon>Thermodesulfobacteriaceae</taxon>
        <taxon>Thermodesulfobacterium</taxon>
    </lineage>
</organism>
<dbReference type="FunFam" id="3.40.5.10:FF:000003">
    <property type="entry name" value="50S ribosomal protein L9"/>
    <property type="match status" value="1"/>
</dbReference>
<dbReference type="GO" id="GO:1990904">
    <property type="term" value="C:ribonucleoprotein complex"/>
    <property type="evidence" value="ECO:0007669"/>
    <property type="project" value="UniProtKB-KW"/>
</dbReference>
<dbReference type="InterPro" id="IPR036935">
    <property type="entry name" value="Ribosomal_bL9_N_sf"/>
</dbReference>
<comment type="similarity">
    <text evidence="1 7">Belongs to the bacterial ribosomal protein bL9 family.</text>
</comment>
<name>A0A075WV11_9BACT</name>
<gene>
    <name evidence="7" type="primary">rplI</name>
    <name evidence="10" type="ORF">HL41_08855</name>
</gene>
<dbReference type="HOGENOM" id="CLU_078938_3_0_0"/>
<evidence type="ECO:0000256" key="5">
    <source>
        <dbReference type="ARBA" id="ARBA00023274"/>
    </source>
</evidence>
<dbReference type="KEGG" id="tcm:HL41_08855"/>
<evidence type="ECO:0000256" key="8">
    <source>
        <dbReference type="SAM" id="Coils"/>
    </source>
</evidence>
<dbReference type="Gene3D" id="3.40.5.10">
    <property type="entry name" value="Ribosomal protein L9, N-terminal domain"/>
    <property type="match status" value="1"/>
</dbReference>
<keyword evidence="2 7" id="KW-0699">rRNA-binding</keyword>
<dbReference type="Proteomes" id="UP000028481">
    <property type="component" value="Chromosome"/>
</dbReference>
<evidence type="ECO:0000256" key="6">
    <source>
        <dbReference type="ARBA" id="ARBA00035292"/>
    </source>
</evidence>
<dbReference type="GO" id="GO:0006412">
    <property type="term" value="P:translation"/>
    <property type="evidence" value="ECO:0007669"/>
    <property type="project" value="UniProtKB-UniRule"/>
</dbReference>
<evidence type="ECO:0000256" key="1">
    <source>
        <dbReference type="ARBA" id="ARBA00010605"/>
    </source>
</evidence>
<keyword evidence="4 7" id="KW-0689">Ribosomal protein</keyword>
<protein>
    <recommendedName>
        <fullName evidence="6 7">Large ribosomal subunit protein bL9</fullName>
    </recommendedName>
</protein>
<evidence type="ECO:0000256" key="2">
    <source>
        <dbReference type="ARBA" id="ARBA00022730"/>
    </source>
</evidence>
<dbReference type="InterPro" id="IPR000244">
    <property type="entry name" value="Ribosomal_bL9"/>
</dbReference>
<dbReference type="SUPFAM" id="SSF55658">
    <property type="entry name" value="L9 N-domain-like"/>
    <property type="match status" value="1"/>
</dbReference>
<accession>A0A075WV11</accession>
<evidence type="ECO:0000313" key="10">
    <source>
        <dbReference type="EMBL" id="AIH04741.1"/>
    </source>
</evidence>
<dbReference type="NCBIfam" id="TIGR00158">
    <property type="entry name" value="L9"/>
    <property type="match status" value="1"/>
</dbReference>
<dbReference type="STRING" id="289377.HL41_08855"/>
<evidence type="ECO:0000256" key="3">
    <source>
        <dbReference type="ARBA" id="ARBA00022884"/>
    </source>
</evidence>
<keyword evidence="5 7" id="KW-0687">Ribonucleoprotein</keyword>
<dbReference type="HAMAP" id="MF_00503">
    <property type="entry name" value="Ribosomal_bL9"/>
    <property type="match status" value="1"/>
</dbReference>